<dbReference type="OrthoDB" id="78358at2759"/>
<dbReference type="EMBL" id="BMAO01002792">
    <property type="protein sequence ID" value="GFQ83336.1"/>
    <property type="molecule type" value="Genomic_DNA"/>
</dbReference>
<accession>A0A8X6FLT5</accession>
<keyword evidence="3" id="KW-0507">mRNA processing</keyword>
<dbReference type="GO" id="GO:0008270">
    <property type="term" value="F:zinc ion binding"/>
    <property type="evidence" value="ECO:0007669"/>
    <property type="project" value="UniProtKB-KW"/>
</dbReference>
<dbReference type="PANTHER" id="PTHR20957">
    <property type="entry name" value="RNA-BINDING PROTEIN 48"/>
    <property type="match status" value="1"/>
</dbReference>
<evidence type="ECO:0000256" key="3">
    <source>
        <dbReference type="ARBA" id="ARBA00022664"/>
    </source>
</evidence>
<dbReference type="PROSITE" id="PS00028">
    <property type="entry name" value="ZINC_FINGER_C2H2_1"/>
    <property type="match status" value="1"/>
</dbReference>
<name>A0A8X6FLT5_TRICU</name>
<dbReference type="Proteomes" id="UP000887116">
    <property type="component" value="Unassembled WGS sequence"/>
</dbReference>
<dbReference type="GO" id="GO:0005681">
    <property type="term" value="C:spliceosomal complex"/>
    <property type="evidence" value="ECO:0007669"/>
    <property type="project" value="UniProtKB-KW"/>
</dbReference>
<dbReference type="Gene3D" id="3.30.160.60">
    <property type="entry name" value="Classic Zinc Finger"/>
    <property type="match status" value="2"/>
</dbReference>
<dbReference type="AlphaFoldDB" id="A0A8X6FLT5"/>
<keyword evidence="8" id="KW-0863">Zinc-finger</keyword>
<organism evidence="10 11">
    <name type="scientific">Trichonephila clavata</name>
    <name type="common">Joro spider</name>
    <name type="synonym">Nephila clavata</name>
    <dbReference type="NCBI Taxonomy" id="2740835"/>
    <lineage>
        <taxon>Eukaryota</taxon>
        <taxon>Metazoa</taxon>
        <taxon>Ecdysozoa</taxon>
        <taxon>Arthropoda</taxon>
        <taxon>Chelicerata</taxon>
        <taxon>Arachnida</taxon>
        <taxon>Araneae</taxon>
        <taxon>Araneomorphae</taxon>
        <taxon>Entelegynae</taxon>
        <taxon>Araneoidea</taxon>
        <taxon>Nephilidae</taxon>
        <taxon>Trichonephila</taxon>
    </lineage>
</organism>
<dbReference type="GO" id="GO:0008380">
    <property type="term" value="P:RNA splicing"/>
    <property type="evidence" value="ECO:0007669"/>
    <property type="project" value="UniProtKB-KW"/>
</dbReference>
<dbReference type="PANTHER" id="PTHR20957:SF0">
    <property type="entry name" value="RNA-BINDING PROTEIN 48"/>
    <property type="match status" value="1"/>
</dbReference>
<gene>
    <name evidence="10" type="primary">Rbm48</name>
    <name evidence="10" type="ORF">TNCT_147931</name>
</gene>
<dbReference type="SUPFAM" id="SSF54928">
    <property type="entry name" value="RNA-binding domain, RBD"/>
    <property type="match status" value="1"/>
</dbReference>
<evidence type="ECO:0000256" key="4">
    <source>
        <dbReference type="ARBA" id="ARBA00022728"/>
    </source>
</evidence>
<evidence type="ECO:0000256" key="2">
    <source>
        <dbReference type="ARBA" id="ARBA00015189"/>
    </source>
</evidence>
<evidence type="ECO:0000313" key="11">
    <source>
        <dbReference type="Proteomes" id="UP000887116"/>
    </source>
</evidence>
<evidence type="ECO:0000256" key="8">
    <source>
        <dbReference type="PROSITE-ProRule" id="PRU00042"/>
    </source>
</evidence>
<dbReference type="SMART" id="SM00355">
    <property type="entry name" value="ZnF_C2H2"/>
    <property type="match status" value="3"/>
</dbReference>
<keyword evidence="8" id="KW-0862">Zinc</keyword>
<dbReference type="InterPro" id="IPR035979">
    <property type="entry name" value="RBD_domain_sf"/>
</dbReference>
<evidence type="ECO:0000256" key="5">
    <source>
        <dbReference type="ARBA" id="ARBA00022884"/>
    </source>
</evidence>
<evidence type="ECO:0000256" key="1">
    <source>
        <dbReference type="ARBA" id="ARBA00006938"/>
    </source>
</evidence>
<reference evidence="10" key="1">
    <citation type="submission" date="2020-07" db="EMBL/GenBank/DDBJ databases">
        <title>Multicomponent nature underlies the extraordinary mechanical properties of spider dragline silk.</title>
        <authorList>
            <person name="Kono N."/>
            <person name="Nakamura H."/>
            <person name="Mori M."/>
            <person name="Yoshida Y."/>
            <person name="Ohtoshi R."/>
            <person name="Malay A.D."/>
            <person name="Moran D.A.P."/>
            <person name="Tomita M."/>
            <person name="Numata K."/>
            <person name="Arakawa K."/>
        </authorList>
    </citation>
    <scope>NUCLEOTIDE SEQUENCE</scope>
</reference>
<evidence type="ECO:0000256" key="6">
    <source>
        <dbReference type="ARBA" id="ARBA00023187"/>
    </source>
</evidence>
<dbReference type="InterPro" id="IPR036236">
    <property type="entry name" value="Znf_C2H2_sf"/>
</dbReference>
<protein>
    <recommendedName>
        <fullName evidence="2">RNA-binding protein 48</fullName>
    </recommendedName>
</protein>
<proteinExistence type="inferred from homology"/>
<dbReference type="CDD" id="cd12442">
    <property type="entry name" value="RRM_RBM48"/>
    <property type="match status" value="1"/>
</dbReference>
<dbReference type="Pfam" id="PF00096">
    <property type="entry name" value="zf-C2H2"/>
    <property type="match status" value="2"/>
</dbReference>
<evidence type="ECO:0000313" key="10">
    <source>
        <dbReference type="EMBL" id="GFQ83336.1"/>
    </source>
</evidence>
<feature type="domain" description="C2H2-type" evidence="9">
    <location>
        <begin position="351"/>
        <end position="378"/>
    </location>
</feature>
<dbReference type="InterPro" id="IPR039599">
    <property type="entry name" value="RBM48"/>
</dbReference>
<feature type="domain" description="C2H2-type" evidence="9">
    <location>
        <begin position="379"/>
        <end position="406"/>
    </location>
</feature>
<keyword evidence="5" id="KW-0694">RNA-binding</keyword>
<dbReference type="FunFam" id="3.30.70.330:FF:000424">
    <property type="entry name" value="RNA-binding protein 48 isoform X4"/>
    <property type="match status" value="1"/>
</dbReference>
<evidence type="ECO:0000259" key="9">
    <source>
        <dbReference type="PROSITE" id="PS50157"/>
    </source>
</evidence>
<dbReference type="PROSITE" id="PS50157">
    <property type="entry name" value="ZINC_FINGER_C2H2_2"/>
    <property type="match status" value="2"/>
</dbReference>
<comment type="caution">
    <text evidence="10">The sequence shown here is derived from an EMBL/GenBank/DDBJ whole genome shotgun (WGS) entry which is preliminary data.</text>
</comment>
<keyword evidence="11" id="KW-1185">Reference proteome</keyword>
<dbReference type="GO" id="GO:0003723">
    <property type="term" value="F:RNA binding"/>
    <property type="evidence" value="ECO:0007669"/>
    <property type="project" value="UniProtKB-KW"/>
</dbReference>
<keyword evidence="4" id="KW-0747">Spliceosome</keyword>
<keyword evidence="8" id="KW-0479">Metal-binding</keyword>
<dbReference type="GO" id="GO:0006397">
    <property type="term" value="P:mRNA processing"/>
    <property type="evidence" value="ECO:0007669"/>
    <property type="project" value="UniProtKB-KW"/>
</dbReference>
<dbReference type="GO" id="GO:0005654">
    <property type="term" value="C:nucleoplasm"/>
    <property type="evidence" value="ECO:0007669"/>
    <property type="project" value="TreeGrafter"/>
</dbReference>
<dbReference type="SUPFAM" id="SSF57667">
    <property type="entry name" value="beta-beta-alpha zinc fingers"/>
    <property type="match status" value="1"/>
</dbReference>
<sequence length="409" mass="46852">MESVYTFKSISVHPHHIKQNVCGTRARYRDGRKDRAVKVYTVNQESVYLLINNVPAVGAAENLRALCDQYGIVEDFRPLDDYPCEEFTEVYMVKFSLFNAARIAKKSLDDKLFFGCALHVCYAPEFETVLETKLKLQERRKYVAWKTNLGNKQAMISSQQYGRTSNNQTVVKQSSINALAPQPVTYIWAGKEYTEYPKPVVEHVPIQKKPKSSPVAFVPRQIKSSSSCTTNSNKTNICSNQGSKLVQRSLPHISESSYQNTITDVRNRISKVSVPNVRVSLKRKRRLCASVLFTISNASFTDSSLNLDEWVEEVPVTPINSFICIICQYVSLNKEDYTNHMNTHFPEKQPVKCPQCPKTFREKYHLQSHLYSHDSARHFKCSTCGRTFRHSSSLARHKRSHRLNLPNNN</sequence>
<keyword evidence="6" id="KW-0508">mRNA splicing</keyword>
<comment type="function">
    <text evidence="7">As a component of the minor spliceosome, involved in the splicing of U12-type introns in pre-mRNAs.</text>
</comment>
<dbReference type="InterPro" id="IPR034264">
    <property type="entry name" value="RBM48_RRM"/>
</dbReference>
<comment type="similarity">
    <text evidence="1">Belongs to the RBM48 family.</text>
</comment>
<evidence type="ECO:0000256" key="7">
    <source>
        <dbReference type="ARBA" id="ARBA00035004"/>
    </source>
</evidence>
<dbReference type="InterPro" id="IPR013087">
    <property type="entry name" value="Znf_C2H2_type"/>
</dbReference>